<feature type="domain" description="4Fe-4S ferredoxin-type" evidence="4">
    <location>
        <begin position="191"/>
        <end position="221"/>
    </location>
</feature>
<name>A0A133NGV1_9FUSO</name>
<dbReference type="PANTHER" id="PTHR43122">
    <property type="entry name" value="FERREDOXIN SUBUNIT OF PYRUVATE:FLAVODOXIN OXIDOREDUCTASE-RELATED"/>
    <property type="match status" value="1"/>
</dbReference>
<reference evidence="6" key="1">
    <citation type="submission" date="2016-01" db="EMBL/GenBank/DDBJ databases">
        <authorList>
            <person name="Mitreva M."/>
            <person name="Pepin K.H."/>
            <person name="Mihindukulasuriya K.A."/>
            <person name="Fulton R."/>
            <person name="Fronick C."/>
            <person name="O'Laughlin M."/>
            <person name="Miner T."/>
            <person name="Herter B."/>
            <person name="Rosa B.A."/>
            <person name="Cordes M."/>
            <person name="Tomlinson C."/>
            <person name="Wollam A."/>
            <person name="Palsikar V.B."/>
            <person name="Mardis E.R."/>
            <person name="Wilson R.K."/>
        </authorList>
    </citation>
    <scope>NUCLEOTIDE SEQUENCE [LARGE SCALE GENOMIC DNA]</scope>
    <source>
        <strain evidence="6">CMW8396</strain>
    </source>
</reference>
<organism evidence="5 6">
    <name type="scientific">Fusobacterium equinum</name>
    <dbReference type="NCBI Taxonomy" id="134605"/>
    <lineage>
        <taxon>Bacteria</taxon>
        <taxon>Fusobacteriati</taxon>
        <taxon>Fusobacteriota</taxon>
        <taxon>Fusobacteriia</taxon>
        <taxon>Fusobacteriales</taxon>
        <taxon>Fusobacteriaceae</taxon>
        <taxon>Fusobacterium</taxon>
    </lineage>
</organism>
<accession>A0A133NGV1</accession>
<keyword evidence="3" id="KW-0411">Iron-sulfur</keyword>
<proteinExistence type="predicted"/>
<dbReference type="InterPro" id="IPR017900">
    <property type="entry name" value="4Fe4S_Fe_S_CS"/>
</dbReference>
<keyword evidence="6" id="KW-1185">Reference proteome</keyword>
<evidence type="ECO:0000256" key="2">
    <source>
        <dbReference type="ARBA" id="ARBA00023004"/>
    </source>
</evidence>
<evidence type="ECO:0000313" key="5">
    <source>
        <dbReference type="EMBL" id="KXA15519.1"/>
    </source>
</evidence>
<dbReference type="PROSITE" id="PS51379">
    <property type="entry name" value="4FE4S_FER_2"/>
    <property type="match status" value="2"/>
</dbReference>
<dbReference type="InterPro" id="IPR017896">
    <property type="entry name" value="4Fe4S_Fe-S-bd"/>
</dbReference>
<dbReference type="AlphaFoldDB" id="A0A133NGV1"/>
<protein>
    <submittedName>
        <fullName evidence="5">4Fe-4S binding domain protein</fullName>
    </submittedName>
</protein>
<dbReference type="STRING" id="134605.HMPREF3206_00716"/>
<dbReference type="SUPFAM" id="SSF52218">
    <property type="entry name" value="Flavoproteins"/>
    <property type="match status" value="1"/>
</dbReference>
<dbReference type="RefSeq" id="WP_060793562.1">
    <property type="nucleotide sequence ID" value="NZ_KQ956522.1"/>
</dbReference>
<evidence type="ECO:0000259" key="4">
    <source>
        <dbReference type="PROSITE" id="PS51379"/>
    </source>
</evidence>
<dbReference type="PATRIC" id="fig|134605.3.peg.719"/>
<dbReference type="NCBIfam" id="NF038196">
    <property type="entry name" value="ferrodoxin_EFR1"/>
    <property type="match status" value="1"/>
</dbReference>
<dbReference type="InterPro" id="IPR047964">
    <property type="entry name" value="EFR1-like"/>
</dbReference>
<keyword evidence="2" id="KW-0408">Iron</keyword>
<dbReference type="GO" id="GO:0051536">
    <property type="term" value="F:iron-sulfur cluster binding"/>
    <property type="evidence" value="ECO:0007669"/>
    <property type="project" value="UniProtKB-KW"/>
</dbReference>
<dbReference type="InterPro" id="IPR029039">
    <property type="entry name" value="Flavoprotein-like_sf"/>
</dbReference>
<dbReference type="Gene3D" id="3.30.70.20">
    <property type="match status" value="1"/>
</dbReference>
<gene>
    <name evidence="5" type="ORF">HMPREF3206_00716</name>
</gene>
<dbReference type="Gene3D" id="3.40.50.360">
    <property type="match status" value="1"/>
</dbReference>
<evidence type="ECO:0000313" key="6">
    <source>
        <dbReference type="Proteomes" id="UP000070617"/>
    </source>
</evidence>
<feature type="domain" description="4Fe-4S ferredoxin-type" evidence="4">
    <location>
        <begin position="225"/>
        <end position="248"/>
    </location>
</feature>
<evidence type="ECO:0000256" key="1">
    <source>
        <dbReference type="ARBA" id="ARBA00022723"/>
    </source>
</evidence>
<dbReference type="EMBL" id="LRPX01000027">
    <property type="protein sequence ID" value="KXA15519.1"/>
    <property type="molecule type" value="Genomic_DNA"/>
</dbReference>
<comment type="caution">
    <text evidence="5">The sequence shown here is derived from an EMBL/GenBank/DDBJ whole genome shotgun (WGS) entry which is preliminary data.</text>
</comment>
<dbReference type="SUPFAM" id="SSF54862">
    <property type="entry name" value="4Fe-4S ferredoxins"/>
    <property type="match status" value="1"/>
</dbReference>
<dbReference type="GO" id="GO:0046872">
    <property type="term" value="F:metal ion binding"/>
    <property type="evidence" value="ECO:0007669"/>
    <property type="project" value="UniProtKB-KW"/>
</dbReference>
<keyword evidence="1" id="KW-0479">Metal-binding</keyword>
<dbReference type="PROSITE" id="PS00198">
    <property type="entry name" value="4FE4S_FER_1"/>
    <property type="match status" value="1"/>
</dbReference>
<dbReference type="Pfam" id="PF00037">
    <property type="entry name" value="Fer4"/>
    <property type="match status" value="1"/>
</dbReference>
<evidence type="ECO:0000256" key="3">
    <source>
        <dbReference type="ARBA" id="ARBA00023014"/>
    </source>
</evidence>
<dbReference type="Proteomes" id="UP000070617">
    <property type="component" value="Unassembled WGS sequence"/>
</dbReference>
<dbReference type="PANTHER" id="PTHR43122:SF1">
    <property type="entry name" value="IRON-SULFUR-BINDING PROTEIN"/>
    <property type="match status" value="1"/>
</dbReference>
<sequence>MKVKKVWAAYFSATGTTEKVVTGLAKSLAKKMQVEFDCFDFTLPDVRKCETPFQEGDVVVFGTPTIAGRVPNVLLKYLATIEGRGALAIPISLYGNRNYDDCLIELRDILAKANFYPIAAGAFIGEHSFSRILGAGRPDEKDMAIVEEFAEKIVKKIETGDKTLIEVNGTPAPYRWYYQPRDRQGNPVDIRKVKPLTNDKCTDCKICAKVCPMGSISFENVREIPGICIKCCACIKKCPENAKYYEDAGYLYHQHELEEGYTRRAEPEYFV</sequence>